<dbReference type="SUPFAM" id="SSF46626">
    <property type="entry name" value="Cytochrome c"/>
    <property type="match status" value="1"/>
</dbReference>
<keyword evidence="7" id="KW-0472">Membrane</keyword>
<proteinExistence type="predicted"/>
<dbReference type="PANTHER" id="PTHR37823:SF4">
    <property type="entry name" value="MENAQUINOL-CYTOCHROME C REDUCTASE CYTOCHROME B_C SUBUNIT"/>
    <property type="match status" value="1"/>
</dbReference>
<dbReference type="Gene3D" id="1.10.760.10">
    <property type="entry name" value="Cytochrome c-like domain"/>
    <property type="match status" value="1"/>
</dbReference>
<evidence type="ECO:0000256" key="4">
    <source>
        <dbReference type="ARBA" id="ARBA00022982"/>
    </source>
</evidence>
<accession>A0ABW0YS85</accession>
<keyword evidence="4" id="KW-0249">Electron transport</keyword>
<dbReference type="NCBIfam" id="NF045773">
    <property type="entry name" value="cytochro_C550"/>
    <property type="match status" value="1"/>
</dbReference>
<evidence type="ECO:0000259" key="8">
    <source>
        <dbReference type="PROSITE" id="PS51007"/>
    </source>
</evidence>
<protein>
    <submittedName>
        <fullName evidence="9">Cytochrome c550</fullName>
    </submittedName>
</protein>
<evidence type="ECO:0000256" key="3">
    <source>
        <dbReference type="ARBA" id="ARBA00022723"/>
    </source>
</evidence>
<evidence type="ECO:0000256" key="6">
    <source>
        <dbReference type="PROSITE-ProRule" id="PRU00433"/>
    </source>
</evidence>
<sequence>MKRSPLIPFFITAVVGILLMLSLSLVGLDQQASIEDEENGENGEEETEIEDPIAHGEELVNSNCISCHGDNLEGGQGPAIDNLEGDFTVEEIADIAENGIGSMPGGWAEGEDAEAIGEYLLSISE</sequence>
<dbReference type="InterPro" id="IPR054780">
    <property type="entry name" value="Cytochro_C550_firm"/>
</dbReference>
<evidence type="ECO:0000313" key="9">
    <source>
        <dbReference type="EMBL" id="MFC5713413.1"/>
    </source>
</evidence>
<dbReference type="InterPro" id="IPR009056">
    <property type="entry name" value="Cyt_c-like_dom"/>
</dbReference>
<reference evidence="10" key="1">
    <citation type="journal article" date="2019" name="Int. J. Syst. Evol. Microbiol.">
        <title>The Global Catalogue of Microorganisms (GCM) 10K type strain sequencing project: providing services to taxonomists for standard genome sequencing and annotation.</title>
        <authorList>
            <consortium name="The Broad Institute Genomics Platform"/>
            <consortium name="The Broad Institute Genome Sequencing Center for Infectious Disease"/>
            <person name="Wu L."/>
            <person name="Ma J."/>
        </authorList>
    </citation>
    <scope>NUCLEOTIDE SEQUENCE [LARGE SCALE GENOMIC DNA]</scope>
    <source>
        <strain evidence="10">CECT 7184</strain>
    </source>
</reference>
<feature type="transmembrane region" description="Helical" evidence="7">
    <location>
        <begin position="6"/>
        <end position="28"/>
    </location>
</feature>
<dbReference type="InterPro" id="IPR051811">
    <property type="entry name" value="Cytochrome_c550/c551-like"/>
</dbReference>
<feature type="domain" description="Cytochrome c" evidence="8">
    <location>
        <begin position="51"/>
        <end position="124"/>
    </location>
</feature>
<name>A0ABW0YS85_9BACI</name>
<dbReference type="PIRSF" id="PIRSF000025">
    <property type="entry name" value="Cytc_Bsub_c550"/>
    <property type="match status" value="1"/>
</dbReference>
<organism evidence="9 10">
    <name type="scientific">Thalassorhabdus alkalitolerans</name>
    <dbReference type="NCBI Taxonomy" id="2282697"/>
    <lineage>
        <taxon>Bacteria</taxon>
        <taxon>Bacillati</taxon>
        <taxon>Bacillota</taxon>
        <taxon>Bacilli</taxon>
        <taxon>Bacillales</taxon>
        <taxon>Bacillaceae</taxon>
        <taxon>Thalassorhabdus</taxon>
    </lineage>
</organism>
<comment type="caution">
    <text evidence="9">The sequence shown here is derived from an EMBL/GenBank/DDBJ whole genome shotgun (WGS) entry which is preliminary data.</text>
</comment>
<keyword evidence="10" id="KW-1185">Reference proteome</keyword>
<keyword evidence="7" id="KW-1133">Transmembrane helix</keyword>
<evidence type="ECO:0000256" key="1">
    <source>
        <dbReference type="ARBA" id="ARBA00022448"/>
    </source>
</evidence>
<dbReference type="RefSeq" id="WP_054635469.1">
    <property type="nucleotide sequence ID" value="NZ_JBHSOZ010000005.1"/>
</dbReference>
<dbReference type="PANTHER" id="PTHR37823">
    <property type="entry name" value="CYTOCHROME C-553-LIKE"/>
    <property type="match status" value="1"/>
</dbReference>
<dbReference type="InterPro" id="IPR036909">
    <property type="entry name" value="Cyt_c-like_dom_sf"/>
</dbReference>
<evidence type="ECO:0000313" key="10">
    <source>
        <dbReference type="Proteomes" id="UP001596142"/>
    </source>
</evidence>
<keyword evidence="3 6" id="KW-0479">Metal-binding</keyword>
<evidence type="ECO:0000256" key="7">
    <source>
        <dbReference type="SAM" id="Phobius"/>
    </source>
</evidence>
<evidence type="ECO:0000256" key="5">
    <source>
        <dbReference type="ARBA" id="ARBA00023004"/>
    </source>
</evidence>
<dbReference type="InterPro" id="IPR012218">
    <property type="entry name" value="Cyt_c_BACSU-c550-type"/>
</dbReference>
<dbReference type="PROSITE" id="PS51007">
    <property type="entry name" value="CYTC"/>
    <property type="match status" value="1"/>
</dbReference>
<dbReference type="Pfam" id="PF13442">
    <property type="entry name" value="Cytochrome_CBB3"/>
    <property type="match status" value="1"/>
</dbReference>
<dbReference type="Proteomes" id="UP001596142">
    <property type="component" value="Unassembled WGS sequence"/>
</dbReference>
<keyword evidence="5 6" id="KW-0408">Iron</keyword>
<dbReference type="EMBL" id="JBHSOZ010000005">
    <property type="protein sequence ID" value="MFC5713413.1"/>
    <property type="molecule type" value="Genomic_DNA"/>
</dbReference>
<evidence type="ECO:0000256" key="2">
    <source>
        <dbReference type="ARBA" id="ARBA00022617"/>
    </source>
</evidence>
<keyword evidence="7" id="KW-0812">Transmembrane</keyword>
<keyword evidence="2 6" id="KW-0349">Heme</keyword>
<keyword evidence="1" id="KW-0813">Transport</keyword>
<gene>
    <name evidence="9" type="primary">cccA</name>
    <name evidence="9" type="ORF">ACFPU1_11520</name>
</gene>